<dbReference type="EC" id="2.5.1.141" evidence="3 14"/>
<keyword evidence="7 14" id="KW-1133">Transmembrane helix</keyword>
<dbReference type="NCBIfam" id="NF003349">
    <property type="entry name" value="PRK04375.1-2"/>
    <property type="match status" value="1"/>
</dbReference>
<dbReference type="InterPro" id="IPR006369">
    <property type="entry name" value="Protohaem_IX_farnesylTrfase"/>
</dbReference>
<feature type="transmembrane region" description="Helical" evidence="14">
    <location>
        <begin position="55"/>
        <end position="75"/>
    </location>
</feature>
<evidence type="ECO:0000256" key="1">
    <source>
        <dbReference type="ARBA" id="ARBA00004651"/>
    </source>
</evidence>
<dbReference type="PANTHER" id="PTHR43448:SF7">
    <property type="entry name" value="4-HYDROXYBENZOATE SOLANESYLTRANSFERASE"/>
    <property type="match status" value="1"/>
</dbReference>
<feature type="transmembrane region" description="Helical" evidence="14">
    <location>
        <begin position="122"/>
        <end position="143"/>
    </location>
</feature>
<dbReference type="Proteomes" id="UP001208938">
    <property type="component" value="Unassembled WGS sequence"/>
</dbReference>
<dbReference type="EMBL" id="JAPDFL010000001">
    <property type="protein sequence ID" value="MCW1931939.1"/>
    <property type="molecule type" value="Genomic_DNA"/>
</dbReference>
<accession>A0ABT3GWL5</accession>
<evidence type="ECO:0000256" key="2">
    <source>
        <dbReference type="ARBA" id="ARBA00004919"/>
    </source>
</evidence>
<keyword evidence="4 14" id="KW-1003">Cell membrane</keyword>
<dbReference type="InterPro" id="IPR044878">
    <property type="entry name" value="UbiA_sf"/>
</dbReference>
<dbReference type="HAMAP" id="MF_00154">
    <property type="entry name" value="CyoE_CtaB"/>
    <property type="match status" value="1"/>
</dbReference>
<evidence type="ECO:0000256" key="5">
    <source>
        <dbReference type="ARBA" id="ARBA00022679"/>
    </source>
</evidence>
<feature type="transmembrane region" description="Helical" evidence="14">
    <location>
        <begin position="30"/>
        <end position="49"/>
    </location>
</feature>
<comment type="pathway">
    <text evidence="2 14">Porphyrin-containing compound metabolism; heme O biosynthesis; heme O from protoheme: step 1/1.</text>
</comment>
<comment type="subcellular location">
    <subcellularLocation>
        <location evidence="1 14">Cell membrane</location>
        <topology evidence="1 14">Multi-pass membrane protein</topology>
    </subcellularLocation>
</comment>
<dbReference type="Pfam" id="PF01040">
    <property type="entry name" value="UbiA"/>
    <property type="match status" value="1"/>
</dbReference>
<keyword evidence="9 14" id="KW-0472">Membrane</keyword>
<keyword evidence="5 14" id="KW-0808">Transferase</keyword>
<keyword evidence="16" id="KW-1185">Reference proteome</keyword>
<keyword evidence="6 14" id="KW-0812">Transmembrane</keyword>
<comment type="subunit">
    <text evidence="14">Interacts with CtaA.</text>
</comment>
<dbReference type="CDD" id="cd13957">
    <property type="entry name" value="PT_UbiA_Cox10"/>
    <property type="match status" value="1"/>
</dbReference>
<feature type="transmembrane region" description="Helical" evidence="14">
    <location>
        <begin position="95"/>
        <end position="116"/>
    </location>
</feature>
<dbReference type="GO" id="GO:0008495">
    <property type="term" value="F:protoheme IX farnesyltransferase activity"/>
    <property type="evidence" value="ECO:0007669"/>
    <property type="project" value="UniProtKB-EC"/>
</dbReference>
<feature type="transmembrane region" description="Helical" evidence="14">
    <location>
        <begin position="224"/>
        <end position="241"/>
    </location>
</feature>
<comment type="catalytic activity">
    <reaction evidence="13 14">
        <text>heme b + (2E,6E)-farnesyl diphosphate + H2O = Fe(II)-heme o + diphosphate</text>
        <dbReference type="Rhea" id="RHEA:28070"/>
        <dbReference type="ChEBI" id="CHEBI:15377"/>
        <dbReference type="ChEBI" id="CHEBI:33019"/>
        <dbReference type="ChEBI" id="CHEBI:60344"/>
        <dbReference type="ChEBI" id="CHEBI:60530"/>
        <dbReference type="ChEBI" id="CHEBI:175763"/>
        <dbReference type="EC" id="2.5.1.141"/>
    </reaction>
</comment>
<feature type="transmembrane region" description="Helical" evidence="14">
    <location>
        <begin position="181"/>
        <end position="203"/>
    </location>
</feature>
<evidence type="ECO:0000256" key="10">
    <source>
        <dbReference type="ARBA" id="ARBA00030253"/>
    </source>
</evidence>
<protein>
    <recommendedName>
        <fullName evidence="11 14">Protoheme IX farnesyltransferase</fullName>
        <ecNumber evidence="3 14">2.5.1.141</ecNumber>
    </recommendedName>
    <alternativeName>
        <fullName evidence="12 14">Heme B farnesyltransferase</fullName>
    </alternativeName>
    <alternativeName>
        <fullName evidence="10 14">Heme O synthase</fullName>
    </alternativeName>
</protein>
<dbReference type="InterPro" id="IPR000537">
    <property type="entry name" value="UbiA_prenyltransferase"/>
</dbReference>
<evidence type="ECO:0000256" key="3">
    <source>
        <dbReference type="ARBA" id="ARBA00012292"/>
    </source>
</evidence>
<evidence type="ECO:0000313" key="16">
    <source>
        <dbReference type="Proteomes" id="UP001208938"/>
    </source>
</evidence>
<evidence type="ECO:0000256" key="11">
    <source>
        <dbReference type="ARBA" id="ARBA00040810"/>
    </source>
</evidence>
<evidence type="ECO:0000256" key="12">
    <source>
        <dbReference type="ARBA" id="ARBA00042475"/>
    </source>
</evidence>
<dbReference type="Gene3D" id="1.10.357.140">
    <property type="entry name" value="UbiA prenyltransferase"/>
    <property type="match status" value="1"/>
</dbReference>
<feature type="transmembrane region" description="Helical" evidence="14">
    <location>
        <begin position="247"/>
        <end position="264"/>
    </location>
</feature>
<dbReference type="RefSeq" id="WP_264505015.1">
    <property type="nucleotide sequence ID" value="NZ_JAPDFL010000001.1"/>
</dbReference>
<dbReference type="PROSITE" id="PS00943">
    <property type="entry name" value="UBIA"/>
    <property type="match status" value="1"/>
</dbReference>
<comment type="function">
    <text evidence="14">Converts heme B (protoheme IX) to heme O by substitution of the vinyl group on carbon 2 of heme B porphyrin ring with a hydroxyethyl farnesyl side group.</text>
</comment>
<comment type="miscellaneous">
    <text evidence="14">Carbon 2 of the heme B porphyrin ring is defined according to the Fischer nomenclature.</text>
</comment>
<evidence type="ECO:0000256" key="14">
    <source>
        <dbReference type="HAMAP-Rule" id="MF_00154"/>
    </source>
</evidence>
<evidence type="ECO:0000256" key="6">
    <source>
        <dbReference type="ARBA" id="ARBA00022692"/>
    </source>
</evidence>
<dbReference type="InterPro" id="IPR030470">
    <property type="entry name" value="UbiA_prenylTrfase_CS"/>
</dbReference>
<comment type="similarity">
    <text evidence="14">Belongs to the UbiA prenyltransferase family. Protoheme IX farnesyltransferase subfamily.</text>
</comment>
<evidence type="ECO:0000256" key="13">
    <source>
        <dbReference type="ARBA" id="ARBA00047690"/>
    </source>
</evidence>
<proteinExistence type="inferred from homology"/>
<dbReference type="NCBIfam" id="TIGR01473">
    <property type="entry name" value="cyoE_ctaB"/>
    <property type="match status" value="1"/>
</dbReference>
<keyword evidence="8 14" id="KW-0350">Heme biosynthesis</keyword>
<feature type="transmembrane region" description="Helical" evidence="14">
    <location>
        <begin position="285"/>
        <end position="302"/>
    </location>
</feature>
<evidence type="ECO:0000256" key="9">
    <source>
        <dbReference type="ARBA" id="ARBA00023136"/>
    </source>
</evidence>
<dbReference type="PANTHER" id="PTHR43448">
    <property type="entry name" value="PROTOHEME IX FARNESYLTRANSFERASE, MITOCHONDRIAL"/>
    <property type="match status" value="1"/>
</dbReference>
<evidence type="ECO:0000256" key="8">
    <source>
        <dbReference type="ARBA" id="ARBA00023133"/>
    </source>
</evidence>
<evidence type="ECO:0000256" key="4">
    <source>
        <dbReference type="ARBA" id="ARBA00022475"/>
    </source>
</evidence>
<feature type="transmembrane region" description="Helical" evidence="14">
    <location>
        <begin position="150"/>
        <end position="169"/>
    </location>
</feature>
<sequence>MTDMRAEISGQGGTGDAGFNDYVQLLKPRVMSLVVFTAMVGLFVAPVPLHPIEALAAIIFIALGAGASGALNMWWDADIDRVMRRTAKRPVPSGAVEPGEALGLGLALSGLSVVMLGLATNLLAAGLLAFTIFFYAVVYTMWLKRSTPQNIVIGGAAGAFPPMIGWVAATGHVGLEAVLMFALIFMWTPPHFWAMALFINSDYEKAKVPMLTVTHGRKSTRTHILVYTILLAPVALGAAFTAIGGPIYFAVSLVLNALFLLGAVRIWRRREEVAEADSYAVEKRFFALSLAYLFLHFAAFLVEATPWANALSTTLGWESLTWR</sequence>
<organism evidence="15 16">
    <name type="scientific">Pararhodobacter zhoushanensis</name>
    <dbReference type="NCBI Taxonomy" id="2479545"/>
    <lineage>
        <taxon>Bacteria</taxon>
        <taxon>Pseudomonadati</taxon>
        <taxon>Pseudomonadota</taxon>
        <taxon>Alphaproteobacteria</taxon>
        <taxon>Rhodobacterales</taxon>
        <taxon>Paracoccaceae</taxon>
        <taxon>Pararhodobacter</taxon>
    </lineage>
</organism>
<evidence type="ECO:0000313" key="15">
    <source>
        <dbReference type="EMBL" id="MCW1931939.1"/>
    </source>
</evidence>
<comment type="caution">
    <text evidence="15">The sequence shown here is derived from an EMBL/GenBank/DDBJ whole genome shotgun (WGS) entry which is preliminary data.</text>
</comment>
<reference evidence="15 16" key="1">
    <citation type="submission" date="2022-10" db="EMBL/GenBank/DDBJ databases">
        <title>Pararhodobacter sp. nov., isolated from marine algae.</title>
        <authorList>
            <person name="Choi B.J."/>
            <person name="Kim J.M."/>
            <person name="Lee J.K."/>
            <person name="Choi D.G."/>
            <person name="Jeon C.O."/>
        </authorList>
    </citation>
    <scope>NUCLEOTIDE SEQUENCE [LARGE SCALE GENOMIC DNA]</scope>
    <source>
        <strain evidence="15 16">ZQ420</strain>
    </source>
</reference>
<name>A0ABT3GWL5_9RHOB</name>
<evidence type="ECO:0000256" key="7">
    <source>
        <dbReference type="ARBA" id="ARBA00022989"/>
    </source>
</evidence>
<gene>
    <name evidence="15" type="primary">cyoE</name>
    <name evidence="14" type="synonym">ctaB</name>
    <name evidence="15" type="ORF">OKW52_06595</name>
</gene>